<proteinExistence type="inferred from homology"/>
<keyword evidence="3" id="KW-1185">Reference proteome</keyword>
<protein>
    <recommendedName>
        <fullName evidence="1">UPF0276 protein JT25_011370</fullName>
    </recommendedName>
</protein>
<dbReference type="AlphaFoldDB" id="A0A126T4T2"/>
<evidence type="ECO:0000256" key="1">
    <source>
        <dbReference type="HAMAP-Rule" id="MF_00697"/>
    </source>
</evidence>
<dbReference type="OrthoDB" id="9763101at2"/>
<dbReference type="RefSeq" id="WP_052142070.1">
    <property type="nucleotide sequence ID" value="NZ_CP014476.1"/>
</dbReference>
<accession>A0A126T4T2</accession>
<dbReference type="PANTHER" id="PTHR42194:SF1">
    <property type="entry name" value="UPF0276 PROTEIN HI_1600"/>
    <property type="match status" value="1"/>
</dbReference>
<dbReference type="SUPFAM" id="SSF51658">
    <property type="entry name" value="Xylose isomerase-like"/>
    <property type="match status" value="1"/>
</dbReference>
<dbReference type="Proteomes" id="UP000030512">
    <property type="component" value="Chromosome"/>
</dbReference>
<reference evidence="2 3" key="1">
    <citation type="journal article" date="2015" name="Environ. Microbiol.">
        <title>Methane oxidation coupled to nitrate reduction under hypoxia by the Gammaproteobacterium Methylomonas denitrificans, sp. nov. type strain FJG1.</title>
        <authorList>
            <person name="Kits K.D."/>
            <person name="Klotz M.G."/>
            <person name="Stein L.Y."/>
        </authorList>
    </citation>
    <scope>NUCLEOTIDE SEQUENCE [LARGE SCALE GENOMIC DNA]</scope>
    <source>
        <strain evidence="2 3">FJG1</strain>
    </source>
</reference>
<sequence length="293" mass="32451">MTLTQQQARHASVSSAIPACAGIGLRSQHHRDALVNPVRTGWLEVHSENYFGQGGIPLRDLEAIRADYPLSLHGVGMSLGSTDELDRQHLRQLQDLIQRIEPGLVSEHLSWSSFGGRYLNDLLPMPYTDETLTHLATRISLVQDYLGRQILIENPSSYLEYGFSSYSESEFLNALAQRSGCGILLDVNNVYVSCVNHGWNALDYLYEIAADKVGEIHLAGHTVKKVGEQTMLIDTHNAPVSDAVWQLYQAAIQHLGSRPTLIEWDADLPAWQVLVAEAATADTYLEQAYAQAA</sequence>
<dbReference type="PANTHER" id="PTHR42194">
    <property type="entry name" value="UPF0276 PROTEIN HI_1600"/>
    <property type="match status" value="1"/>
</dbReference>
<dbReference type="HAMAP" id="MF_00697">
    <property type="entry name" value="UPF0276"/>
    <property type="match status" value="1"/>
</dbReference>
<dbReference type="InterPro" id="IPR036237">
    <property type="entry name" value="Xyl_isomerase-like_sf"/>
</dbReference>
<gene>
    <name evidence="2" type="ORF">JT25_011370</name>
</gene>
<dbReference type="InterPro" id="IPR007801">
    <property type="entry name" value="MbnB/TglH/ChrH"/>
</dbReference>
<evidence type="ECO:0000313" key="3">
    <source>
        <dbReference type="Proteomes" id="UP000030512"/>
    </source>
</evidence>
<dbReference type="Pfam" id="PF05114">
    <property type="entry name" value="MbnB_TglH_ChrH"/>
    <property type="match status" value="1"/>
</dbReference>
<dbReference type="Gene3D" id="3.20.20.150">
    <property type="entry name" value="Divalent-metal-dependent TIM barrel enzymes"/>
    <property type="match status" value="1"/>
</dbReference>
<dbReference type="NCBIfam" id="NF003818">
    <property type="entry name" value="PRK05409.1"/>
    <property type="match status" value="1"/>
</dbReference>
<dbReference type="EMBL" id="CP014476">
    <property type="protein sequence ID" value="AMK77077.1"/>
    <property type="molecule type" value="Genomic_DNA"/>
</dbReference>
<organism evidence="2 3">
    <name type="scientific">Methylomonas denitrificans</name>
    <dbReference type="NCBI Taxonomy" id="1538553"/>
    <lineage>
        <taxon>Bacteria</taxon>
        <taxon>Pseudomonadati</taxon>
        <taxon>Pseudomonadota</taxon>
        <taxon>Gammaproteobacteria</taxon>
        <taxon>Methylococcales</taxon>
        <taxon>Methylococcaceae</taxon>
        <taxon>Methylomonas</taxon>
    </lineage>
</organism>
<name>A0A126T4T2_9GAMM</name>
<dbReference type="STRING" id="1538553.JT25_011370"/>
<dbReference type="KEGG" id="mdn:JT25_011370"/>
<comment type="similarity">
    <text evidence="1">Belongs to the UPF0276 family.</text>
</comment>
<evidence type="ECO:0000313" key="2">
    <source>
        <dbReference type="EMBL" id="AMK77077.1"/>
    </source>
</evidence>